<dbReference type="InterPro" id="IPR016039">
    <property type="entry name" value="Thiolase-like"/>
</dbReference>
<dbReference type="Pfam" id="PF22691">
    <property type="entry name" value="Thiolase_C_1"/>
    <property type="match status" value="1"/>
</dbReference>
<evidence type="ECO:0000259" key="1">
    <source>
        <dbReference type="Pfam" id="PF22691"/>
    </source>
</evidence>
<dbReference type="PIRSF" id="PIRSF000429">
    <property type="entry name" value="Ac-CoA_Ac_transf"/>
    <property type="match status" value="1"/>
</dbReference>
<dbReference type="InterPro" id="IPR002155">
    <property type="entry name" value="Thiolase"/>
</dbReference>
<protein>
    <submittedName>
        <fullName evidence="2">Lipid-transfer protein</fullName>
    </submittedName>
</protein>
<feature type="domain" description="Thiolase C-terminal" evidence="1">
    <location>
        <begin position="250"/>
        <end position="391"/>
    </location>
</feature>
<evidence type="ECO:0000313" key="3">
    <source>
        <dbReference type="Proteomes" id="UP000466681"/>
    </source>
</evidence>
<accession>A0AAD1H5X5</accession>
<dbReference type="Gene3D" id="3.40.47.10">
    <property type="match status" value="1"/>
</dbReference>
<proteinExistence type="predicted"/>
<dbReference type="PANTHER" id="PTHR42870:SF1">
    <property type="entry name" value="NON-SPECIFIC LIPID-TRANSFER PROTEIN-LIKE 2"/>
    <property type="match status" value="1"/>
</dbReference>
<keyword evidence="3" id="KW-1185">Reference proteome</keyword>
<evidence type="ECO:0000313" key="2">
    <source>
        <dbReference type="EMBL" id="BBW99199.1"/>
    </source>
</evidence>
<dbReference type="EMBL" id="AP022560">
    <property type="protein sequence ID" value="BBW99199.1"/>
    <property type="molecule type" value="Genomic_DNA"/>
</dbReference>
<name>A0AAD1H5X5_9MYCO</name>
<dbReference type="AlphaFoldDB" id="A0AAD1H5X5"/>
<dbReference type="Proteomes" id="UP000466681">
    <property type="component" value="Chromosome"/>
</dbReference>
<dbReference type="InterPro" id="IPR055140">
    <property type="entry name" value="Thiolase_C_2"/>
</dbReference>
<sequence length="398" mass="41406">MGGGARSAAIVGLGMTELGKVYGRSATKLAAEAVQRAIADAGMSMSEIDGLLVSPGVTNDISIGLAAVLGLHELSVLNEVRAFGATACVMIAQAAQAIAAGDATAVTCVFADTPLKPRENAGTSWVHAASKGRMERASRGFAGWSLVSGAVSPNILYALCAQRHMQRYGTTSSHLGAIAVAQRAWASRNPLAQLREPIALDDHQASRWIAEPLHLLDCCLVSNGAIAVVVTSADRAAALAQPAVHVWGYGQAHEPRRMHAGSEWGLVTPAVRSGRQAMGMAGITAADVDVAELYDCYTYTVLVSLEDYGFCAKGEGGDFVSDGRLAPGGELACNTGGGQLSSYYMWGFTPLSEAIIQARNAGGDRQAERNDVVLVSGNGGILEHHSTLVLSPHQRLAA</sequence>
<dbReference type="GO" id="GO:0016747">
    <property type="term" value="F:acyltransferase activity, transferring groups other than amino-acyl groups"/>
    <property type="evidence" value="ECO:0007669"/>
    <property type="project" value="InterPro"/>
</dbReference>
<gene>
    <name evidence="2" type="ORF">MMOR_01360</name>
</gene>
<dbReference type="SUPFAM" id="SSF53901">
    <property type="entry name" value="Thiolase-like"/>
    <property type="match status" value="2"/>
</dbReference>
<reference evidence="2 3" key="1">
    <citation type="journal article" date="2019" name="Emerg. Microbes Infect.">
        <title>Comprehensive subspecies identification of 175 nontuberculous mycobacteria species based on 7547 genomic profiles.</title>
        <authorList>
            <person name="Matsumoto Y."/>
            <person name="Kinjo T."/>
            <person name="Motooka D."/>
            <person name="Nabeya D."/>
            <person name="Jung N."/>
            <person name="Uechi K."/>
            <person name="Horii T."/>
            <person name="Iida T."/>
            <person name="Fujita J."/>
            <person name="Nakamura S."/>
        </authorList>
    </citation>
    <scope>NUCLEOTIDE SEQUENCE [LARGE SCALE GENOMIC DNA]</scope>
    <source>
        <strain evidence="2 3">JCM 6375</strain>
    </source>
</reference>
<dbReference type="KEGG" id="mmor:MMOR_01360"/>
<dbReference type="CDD" id="cd00829">
    <property type="entry name" value="SCP-x_thiolase"/>
    <property type="match status" value="1"/>
</dbReference>
<organism evidence="2 3">
    <name type="scientific">Mycolicibacterium moriokaense</name>
    <dbReference type="NCBI Taxonomy" id="39691"/>
    <lineage>
        <taxon>Bacteria</taxon>
        <taxon>Bacillati</taxon>
        <taxon>Actinomycetota</taxon>
        <taxon>Actinomycetes</taxon>
        <taxon>Mycobacteriales</taxon>
        <taxon>Mycobacteriaceae</taxon>
        <taxon>Mycolicibacterium</taxon>
    </lineage>
</organism>
<dbReference type="PANTHER" id="PTHR42870">
    <property type="entry name" value="ACETYL-COA C-ACETYLTRANSFERASE"/>
    <property type="match status" value="1"/>
</dbReference>